<dbReference type="NCBIfam" id="NF002921">
    <property type="entry name" value="PRK03545.1"/>
    <property type="match status" value="1"/>
</dbReference>
<dbReference type="SUPFAM" id="SSF103473">
    <property type="entry name" value="MFS general substrate transporter"/>
    <property type="match status" value="1"/>
</dbReference>
<keyword evidence="8 9" id="KW-0472">Membrane</keyword>
<dbReference type="Pfam" id="PF07690">
    <property type="entry name" value="MFS_1"/>
    <property type="match status" value="1"/>
</dbReference>
<dbReference type="Gene3D" id="1.20.1250.20">
    <property type="entry name" value="MFS general substrate transporter like domains"/>
    <property type="match status" value="1"/>
</dbReference>
<dbReference type="PANTHER" id="PTHR43124:SF4">
    <property type="entry name" value="SUGAR EFFLUX TRANSPORTER"/>
    <property type="match status" value="1"/>
</dbReference>
<reference evidence="11 12" key="1">
    <citation type="submission" date="2017-08" db="EMBL/GenBank/DDBJ databases">
        <title>Comparative genomics of bacteria isolated from necrotic lesions of AOD affected trees.</title>
        <authorList>
            <person name="Doonan J."/>
            <person name="Denman S."/>
            <person name="Mcdonald J.E."/>
        </authorList>
    </citation>
    <scope>NUCLEOTIDE SEQUENCE [LARGE SCALE GENOMIC DNA]</scope>
    <source>
        <strain evidence="11 12">CIP 105588</strain>
    </source>
</reference>
<dbReference type="RefSeq" id="WP_112290324.1">
    <property type="nucleotide sequence ID" value="NZ_CACSJK010000028.1"/>
</dbReference>
<dbReference type="InterPro" id="IPR023495">
    <property type="entry name" value="Sugar_effux_transptr_put"/>
</dbReference>
<comment type="subcellular location">
    <subcellularLocation>
        <location evidence="1 9">Cell membrane</location>
        <topology evidence="1 9">Multi-pass membrane protein</topology>
    </subcellularLocation>
</comment>
<keyword evidence="7 9" id="KW-1133">Transmembrane helix</keyword>
<organism evidence="11 12">
    <name type="scientific">Rahnella variigena</name>
    <dbReference type="NCBI Taxonomy" id="574964"/>
    <lineage>
        <taxon>Bacteria</taxon>
        <taxon>Pseudomonadati</taxon>
        <taxon>Pseudomonadota</taxon>
        <taxon>Gammaproteobacteria</taxon>
        <taxon>Enterobacterales</taxon>
        <taxon>Yersiniaceae</taxon>
        <taxon>Rahnella</taxon>
    </lineage>
</organism>
<name>A0ABX9Q032_9GAMM</name>
<keyword evidence="4" id="KW-0997">Cell inner membrane</keyword>
<feature type="transmembrane region" description="Helical" evidence="9">
    <location>
        <begin position="275"/>
        <end position="295"/>
    </location>
</feature>
<evidence type="ECO:0000256" key="2">
    <source>
        <dbReference type="ARBA" id="ARBA00022448"/>
    </source>
</evidence>
<comment type="caution">
    <text evidence="11">The sequence shown here is derived from an EMBL/GenBank/DDBJ whole genome shotgun (WGS) entry which is preliminary data.</text>
</comment>
<evidence type="ECO:0000313" key="12">
    <source>
        <dbReference type="Proteomes" id="UP000284853"/>
    </source>
</evidence>
<evidence type="ECO:0000256" key="4">
    <source>
        <dbReference type="ARBA" id="ARBA00022519"/>
    </source>
</evidence>
<keyword evidence="12" id="KW-1185">Reference proteome</keyword>
<feature type="transmembrane region" description="Helical" evidence="9">
    <location>
        <begin position="333"/>
        <end position="353"/>
    </location>
</feature>
<keyword evidence="6 9" id="KW-0812">Transmembrane</keyword>
<evidence type="ECO:0000313" key="11">
    <source>
        <dbReference type="EMBL" id="RKF70676.1"/>
    </source>
</evidence>
<dbReference type="CDD" id="cd17324">
    <property type="entry name" value="MFS_NepI_like"/>
    <property type="match status" value="1"/>
</dbReference>
<keyword evidence="3 9" id="KW-1003">Cell membrane</keyword>
<evidence type="ECO:0000256" key="1">
    <source>
        <dbReference type="ARBA" id="ARBA00004651"/>
    </source>
</evidence>
<feature type="transmembrane region" description="Helical" evidence="9">
    <location>
        <begin position="12"/>
        <end position="36"/>
    </location>
</feature>
<evidence type="ECO:0000256" key="9">
    <source>
        <dbReference type="HAMAP-Rule" id="MF_00517"/>
    </source>
</evidence>
<dbReference type="InterPro" id="IPR011701">
    <property type="entry name" value="MFS"/>
</dbReference>
<evidence type="ECO:0000256" key="5">
    <source>
        <dbReference type="ARBA" id="ARBA00022597"/>
    </source>
</evidence>
<feature type="transmembrane region" description="Helical" evidence="9">
    <location>
        <begin position="80"/>
        <end position="99"/>
    </location>
</feature>
<dbReference type="InterPro" id="IPR036259">
    <property type="entry name" value="MFS_trans_sf"/>
</dbReference>
<dbReference type="Proteomes" id="UP000284853">
    <property type="component" value="Unassembled WGS sequence"/>
</dbReference>
<keyword evidence="5 9" id="KW-0762">Sugar transport</keyword>
<feature type="transmembrane region" description="Helical" evidence="9">
    <location>
        <begin position="249"/>
        <end position="268"/>
    </location>
</feature>
<keyword evidence="2 9" id="KW-0813">Transport</keyword>
<feature type="transmembrane region" description="Helical" evidence="9">
    <location>
        <begin position="105"/>
        <end position="127"/>
    </location>
</feature>
<feature type="transmembrane region" description="Helical" evidence="9">
    <location>
        <begin position="301"/>
        <end position="321"/>
    </location>
</feature>
<evidence type="ECO:0000256" key="7">
    <source>
        <dbReference type="ARBA" id="ARBA00022989"/>
    </source>
</evidence>
<feature type="transmembrane region" description="Helical" evidence="9">
    <location>
        <begin position="210"/>
        <end position="229"/>
    </location>
</feature>
<feature type="transmembrane region" description="Helical" evidence="9">
    <location>
        <begin position="365"/>
        <end position="384"/>
    </location>
</feature>
<feature type="transmembrane region" description="Helical" evidence="9">
    <location>
        <begin position="48"/>
        <end position="68"/>
    </location>
</feature>
<dbReference type="GeneID" id="302711267"/>
<dbReference type="EMBL" id="NSDJ01000001">
    <property type="protein sequence ID" value="RKF70676.1"/>
    <property type="molecule type" value="Genomic_DNA"/>
</dbReference>
<dbReference type="PROSITE" id="PS50850">
    <property type="entry name" value="MFS"/>
    <property type="match status" value="1"/>
</dbReference>
<feature type="transmembrane region" description="Helical" evidence="9">
    <location>
        <begin position="139"/>
        <end position="157"/>
    </location>
</feature>
<sequence length="394" mass="42393">MQSDTVSRRTAWLRVVMMAIAAFIFNTTEFVPVGLLSDIAASFNMKTAQVGLMLTIYAWVVALMSLPLMLLTRNVERKRLLIVIFVIFIASHILSVVAWDFWSLVASRVGIALAHAIFWSITASLAIRVAPAGKKTQALSMLATGTALAMVLGLPLGRLIGQYLGWRTTFMSIGIVALLTLICLIKLLPPLPSEHTGSLKSVPMLFRRPALVGMYLLTALIVTAHYTAYSYIEPFIQTVANMGENFTTFLLLIFGGAGILGSIAFSVLGNRFPAAMLSGPILLVTLSMLLLFVAVMNPVAISVLCVIWGLAMMIIGLALQVRVLALATDATDVSMALLSGIYNIGIGAGALIGNQVSLHLEMSNVGYAGGLIGCIALVWCLTIFKRYPQLKVTN</sequence>
<dbReference type="HAMAP" id="MF_00517">
    <property type="entry name" value="MFS_SotB"/>
    <property type="match status" value="1"/>
</dbReference>
<dbReference type="InterPro" id="IPR050189">
    <property type="entry name" value="MFS_Efflux_Transporters"/>
</dbReference>
<feature type="domain" description="Major facilitator superfamily (MFS) profile" evidence="10">
    <location>
        <begin position="14"/>
        <end position="391"/>
    </location>
</feature>
<evidence type="ECO:0000256" key="3">
    <source>
        <dbReference type="ARBA" id="ARBA00022475"/>
    </source>
</evidence>
<dbReference type="PANTHER" id="PTHR43124">
    <property type="entry name" value="PURINE EFFLUX PUMP PBUE"/>
    <property type="match status" value="1"/>
</dbReference>
<proteinExistence type="inferred from homology"/>
<gene>
    <name evidence="9" type="primary">sotB</name>
    <name evidence="11" type="ORF">CKQ54_20915</name>
</gene>
<comment type="similarity">
    <text evidence="9">Belongs to the major facilitator superfamily. SotB (TC 2.A.1.2) family.</text>
</comment>
<evidence type="ECO:0000256" key="8">
    <source>
        <dbReference type="ARBA" id="ARBA00023136"/>
    </source>
</evidence>
<comment type="function">
    <text evidence="9">Involved in the efflux of sugars. The physiological role may be the reduction of the intracellular concentration of toxic sugars or sugar metabolites.</text>
</comment>
<accession>A0ABX9Q032</accession>
<feature type="transmembrane region" description="Helical" evidence="9">
    <location>
        <begin position="169"/>
        <end position="189"/>
    </location>
</feature>
<dbReference type="InterPro" id="IPR020846">
    <property type="entry name" value="MFS_dom"/>
</dbReference>
<evidence type="ECO:0000259" key="10">
    <source>
        <dbReference type="PROSITE" id="PS50850"/>
    </source>
</evidence>
<evidence type="ECO:0000256" key="6">
    <source>
        <dbReference type="ARBA" id="ARBA00022692"/>
    </source>
</evidence>
<protein>
    <recommendedName>
        <fullName evidence="9">Probable sugar efflux transporter</fullName>
    </recommendedName>
</protein>